<keyword evidence="3" id="KW-1185">Reference proteome</keyword>
<gene>
    <name evidence="2" type="ORF">NRE15_09165</name>
</gene>
<dbReference type="Proteomes" id="UP001315967">
    <property type="component" value="Chromosome"/>
</dbReference>
<accession>A0ABY5P348</accession>
<evidence type="ECO:0000259" key="1">
    <source>
        <dbReference type="Pfam" id="PF10646"/>
    </source>
</evidence>
<dbReference type="Pfam" id="PF10646">
    <property type="entry name" value="Germane"/>
    <property type="match status" value="1"/>
</dbReference>
<protein>
    <submittedName>
        <fullName evidence="2">GerMN domain-containing protein</fullName>
    </submittedName>
</protein>
<name>A0ABY5P348_9LACT</name>
<dbReference type="InterPro" id="IPR019606">
    <property type="entry name" value="GerMN"/>
</dbReference>
<evidence type="ECO:0000313" key="2">
    <source>
        <dbReference type="EMBL" id="UUX33079.1"/>
    </source>
</evidence>
<reference evidence="2 3" key="1">
    <citation type="submission" date="2022-08" db="EMBL/GenBank/DDBJ databases">
        <title>Aerococcaceae sp. nov isolated from spoiled eye mask.</title>
        <authorList>
            <person name="Zhou G."/>
            <person name="Xie X.-B."/>
            <person name="Shi Q.-S."/>
            <person name="Wang Y.-S."/>
            <person name="Wen X."/>
            <person name="Peng H."/>
            <person name="Yang X.-J."/>
            <person name="Tao H.-B."/>
            <person name="Huang X.-M."/>
        </authorList>
    </citation>
    <scope>NUCLEOTIDE SEQUENCE [LARGE SCALE GENOMIC DNA]</scope>
    <source>
        <strain evidence="3">DM20194951</strain>
    </source>
</reference>
<dbReference type="PROSITE" id="PS51257">
    <property type="entry name" value="PROKAR_LIPOPROTEIN"/>
    <property type="match status" value="1"/>
</dbReference>
<organism evidence="2 3">
    <name type="scientific">Fundicoccus culcitae</name>
    <dbReference type="NCBI Taxonomy" id="2969821"/>
    <lineage>
        <taxon>Bacteria</taxon>
        <taxon>Bacillati</taxon>
        <taxon>Bacillota</taxon>
        <taxon>Bacilli</taxon>
        <taxon>Lactobacillales</taxon>
        <taxon>Aerococcaceae</taxon>
        <taxon>Fundicoccus</taxon>
    </lineage>
</organism>
<dbReference type="EMBL" id="CP102453">
    <property type="protein sequence ID" value="UUX33079.1"/>
    <property type="molecule type" value="Genomic_DNA"/>
</dbReference>
<sequence length="406" mass="44786">MNKYYFIYLIIFSIFLVGCSSEPMIRISDENQAIMESKRQASIEEQQRADELAALEDQASVEESASQTPADSQDQVSIEEEAVDVTILDPTQWSTAAEGTIWELNAFIPYQVNQIRQFAPNPSITYVDFTNDTQTAWQVREFGGNQQAIHLIELQTEQITQVTLTQSTRPFVNYLSTLANQTENSQILLQAPVTVGTTWTNTDGSSGTITALYDAIDLNGQTYPHVVEVTTSTSAGDERRYYGADQGLLLVLSDTDSMVVDSITDNVQIVVSYPIWTPNEAQNQTALLVPATANFNWQTNSSAASIFTQLFRNQNWIDDTVSINSIQLMEDAVTIDFTPGVVAAMNRHPATEQGVIPAIVTTMSDLFNVTNVILTVNGNGLLPDTLPYPTAGSWQVNPAWLSETTP</sequence>
<evidence type="ECO:0000313" key="3">
    <source>
        <dbReference type="Proteomes" id="UP001315967"/>
    </source>
</evidence>
<proteinExistence type="predicted"/>
<dbReference type="RefSeq" id="WP_313792579.1">
    <property type="nucleotide sequence ID" value="NZ_CP102453.1"/>
</dbReference>
<feature type="domain" description="GerMN" evidence="1">
    <location>
        <begin position="287"/>
        <end position="379"/>
    </location>
</feature>